<organism evidence="2 3">
    <name type="scientific">Sphaerisporangium melleum</name>
    <dbReference type="NCBI Taxonomy" id="321316"/>
    <lineage>
        <taxon>Bacteria</taxon>
        <taxon>Bacillati</taxon>
        <taxon>Actinomycetota</taxon>
        <taxon>Actinomycetes</taxon>
        <taxon>Streptosporangiales</taxon>
        <taxon>Streptosporangiaceae</taxon>
        <taxon>Sphaerisporangium</taxon>
    </lineage>
</organism>
<dbReference type="AlphaFoldDB" id="A0A917QP16"/>
<sequence>MLETRPIDLQDLAEDLHLAMAVDELTKDQALAFILHLCGPEMTDQEAGRVLRRGDPAQMTCAWEKHPVTGDRVPQFGPPRRLWDRQHGADHGRPVLPELAEKWGDDITRFAAP</sequence>
<reference evidence="2" key="2">
    <citation type="submission" date="2020-09" db="EMBL/GenBank/DDBJ databases">
        <authorList>
            <person name="Sun Q."/>
            <person name="Ohkuma M."/>
        </authorList>
    </citation>
    <scope>NUCLEOTIDE SEQUENCE</scope>
    <source>
        <strain evidence="2">JCM 13064</strain>
    </source>
</reference>
<reference evidence="2" key="1">
    <citation type="journal article" date="2014" name="Int. J. Syst. Evol. Microbiol.">
        <title>Complete genome sequence of Corynebacterium casei LMG S-19264T (=DSM 44701T), isolated from a smear-ripened cheese.</title>
        <authorList>
            <consortium name="US DOE Joint Genome Institute (JGI-PGF)"/>
            <person name="Walter F."/>
            <person name="Albersmeier A."/>
            <person name="Kalinowski J."/>
            <person name="Ruckert C."/>
        </authorList>
    </citation>
    <scope>NUCLEOTIDE SEQUENCE</scope>
    <source>
        <strain evidence="2">JCM 13064</strain>
    </source>
</reference>
<accession>A0A917QP16</accession>
<feature type="region of interest" description="Disordered" evidence="1">
    <location>
        <begin position="69"/>
        <end position="97"/>
    </location>
</feature>
<dbReference type="RefSeq" id="WP_189160911.1">
    <property type="nucleotide sequence ID" value="NZ_BMNT01000001.1"/>
</dbReference>
<keyword evidence="3" id="KW-1185">Reference proteome</keyword>
<gene>
    <name evidence="2" type="ORF">GCM10007964_01090</name>
</gene>
<evidence type="ECO:0000313" key="2">
    <source>
        <dbReference type="EMBL" id="GGK61693.1"/>
    </source>
</evidence>
<evidence type="ECO:0000256" key="1">
    <source>
        <dbReference type="SAM" id="MobiDB-lite"/>
    </source>
</evidence>
<proteinExistence type="predicted"/>
<comment type="caution">
    <text evidence="2">The sequence shown here is derived from an EMBL/GenBank/DDBJ whole genome shotgun (WGS) entry which is preliminary data.</text>
</comment>
<protein>
    <submittedName>
        <fullName evidence="2">Uncharacterized protein</fullName>
    </submittedName>
</protein>
<dbReference type="Proteomes" id="UP000645217">
    <property type="component" value="Unassembled WGS sequence"/>
</dbReference>
<name>A0A917QP16_9ACTN</name>
<dbReference type="EMBL" id="BMNT01000001">
    <property type="protein sequence ID" value="GGK61693.1"/>
    <property type="molecule type" value="Genomic_DNA"/>
</dbReference>
<feature type="compositionally biased region" description="Basic and acidic residues" evidence="1">
    <location>
        <begin position="81"/>
        <end position="97"/>
    </location>
</feature>
<evidence type="ECO:0000313" key="3">
    <source>
        <dbReference type="Proteomes" id="UP000645217"/>
    </source>
</evidence>